<evidence type="ECO:0008006" key="10">
    <source>
        <dbReference type="Google" id="ProtNLM"/>
    </source>
</evidence>
<feature type="compositionally biased region" description="Basic and acidic residues" evidence="5">
    <location>
        <begin position="1"/>
        <end position="20"/>
    </location>
</feature>
<dbReference type="AlphaFoldDB" id="A0A371C1J6"/>
<name>A0A371C1J6_YARLL</name>
<evidence type="ECO:0000256" key="4">
    <source>
        <dbReference type="ARBA" id="ARBA00023242"/>
    </source>
</evidence>
<proteinExistence type="predicted"/>
<feature type="domain" description="HTH myb-type" evidence="7">
    <location>
        <begin position="41"/>
        <end position="96"/>
    </location>
</feature>
<dbReference type="GO" id="GO:1901002">
    <property type="term" value="P:positive regulation of response to salt stress"/>
    <property type="evidence" value="ECO:0007669"/>
    <property type="project" value="UniProtKB-ARBA"/>
</dbReference>
<evidence type="ECO:0000256" key="3">
    <source>
        <dbReference type="ARBA" id="ARBA00023125"/>
    </source>
</evidence>
<dbReference type="InterPro" id="IPR009057">
    <property type="entry name" value="Homeodomain-like_sf"/>
</dbReference>
<keyword evidence="3" id="KW-0238">DNA-binding</keyword>
<dbReference type="InterPro" id="IPR001005">
    <property type="entry name" value="SANT/Myb"/>
</dbReference>
<dbReference type="PROSITE" id="PS51294">
    <property type="entry name" value="HTH_MYB"/>
    <property type="match status" value="2"/>
</dbReference>
<evidence type="ECO:0000259" key="6">
    <source>
        <dbReference type="PROSITE" id="PS50090"/>
    </source>
</evidence>
<dbReference type="GO" id="GO:1902584">
    <property type="term" value="P:positive regulation of response to water deprivation"/>
    <property type="evidence" value="ECO:0007669"/>
    <property type="project" value="UniProtKB-ARBA"/>
</dbReference>
<dbReference type="Pfam" id="PF00249">
    <property type="entry name" value="Myb_DNA-binding"/>
    <property type="match status" value="2"/>
</dbReference>
<dbReference type="PROSITE" id="PS50090">
    <property type="entry name" value="MYB_LIKE"/>
    <property type="match status" value="2"/>
</dbReference>
<feature type="region of interest" description="Disordered" evidence="5">
    <location>
        <begin position="408"/>
        <end position="519"/>
    </location>
</feature>
<dbReference type="GO" id="GO:1902806">
    <property type="term" value="P:regulation of cell cycle G1/S phase transition"/>
    <property type="evidence" value="ECO:0007669"/>
    <property type="project" value="UniProtKB-ARBA"/>
</dbReference>
<feature type="region of interest" description="Disordered" evidence="5">
    <location>
        <begin position="315"/>
        <end position="392"/>
    </location>
</feature>
<comment type="subcellular location">
    <subcellularLocation>
        <location evidence="1">Nucleus</location>
    </subcellularLocation>
</comment>
<feature type="compositionally biased region" description="Gly residues" evidence="5">
    <location>
        <begin position="316"/>
        <end position="325"/>
    </location>
</feature>
<dbReference type="CDD" id="cd00167">
    <property type="entry name" value="SANT"/>
    <property type="match status" value="2"/>
</dbReference>
<feature type="region of interest" description="Disordered" evidence="5">
    <location>
        <begin position="1"/>
        <end position="22"/>
    </location>
</feature>
<dbReference type="GO" id="GO:0032875">
    <property type="term" value="P:regulation of DNA endoreduplication"/>
    <property type="evidence" value="ECO:0007669"/>
    <property type="project" value="UniProtKB-ARBA"/>
</dbReference>
<feature type="compositionally biased region" description="Low complexity" evidence="5">
    <location>
        <begin position="326"/>
        <end position="336"/>
    </location>
</feature>
<dbReference type="PANTHER" id="PTHR45614">
    <property type="entry name" value="MYB PROTEIN-RELATED"/>
    <property type="match status" value="1"/>
</dbReference>
<feature type="compositionally biased region" description="Low complexity" evidence="5">
    <location>
        <begin position="249"/>
        <end position="268"/>
    </location>
</feature>
<dbReference type="GO" id="GO:0005634">
    <property type="term" value="C:nucleus"/>
    <property type="evidence" value="ECO:0007669"/>
    <property type="project" value="UniProtKB-SubCell"/>
</dbReference>
<dbReference type="Gene3D" id="1.10.10.60">
    <property type="entry name" value="Homeodomain-like"/>
    <property type="match status" value="2"/>
</dbReference>
<dbReference type="GO" id="GO:0000981">
    <property type="term" value="F:DNA-binding transcription factor activity, RNA polymerase II-specific"/>
    <property type="evidence" value="ECO:0007669"/>
    <property type="project" value="TreeGrafter"/>
</dbReference>
<feature type="domain" description="HTH myb-type" evidence="7">
    <location>
        <begin position="97"/>
        <end position="147"/>
    </location>
</feature>
<reference evidence="8 9" key="1">
    <citation type="submission" date="2018-07" db="EMBL/GenBank/DDBJ databases">
        <title>Draft Genome Assemblies for Five Robust Yarrowia lipolytica Strains Exhibiting High Lipid Production and Pentose Sugar Utilization and Sugar Alcohol Secretion from Undetoxified Lignocellulosic Biomass Hydrolysates.</title>
        <authorList>
            <consortium name="DOE Joint Genome Institute"/>
            <person name="Walker C."/>
            <person name="Ryu S."/>
            <person name="Na H."/>
            <person name="Zane M."/>
            <person name="LaButti K."/>
            <person name="Lipzen A."/>
            <person name="Haridas S."/>
            <person name="Barry K."/>
            <person name="Grigoriev I.V."/>
            <person name="Quarterman J."/>
            <person name="Slininger P."/>
            <person name="Dien B."/>
            <person name="Trinh C.T."/>
        </authorList>
    </citation>
    <scope>NUCLEOTIDE SEQUENCE [LARGE SCALE GENOMIC DNA]</scope>
    <source>
        <strain evidence="8 9">YB392</strain>
    </source>
</reference>
<feature type="compositionally biased region" description="Basic residues" evidence="5">
    <location>
        <begin position="147"/>
        <end position="157"/>
    </location>
</feature>
<evidence type="ECO:0000256" key="5">
    <source>
        <dbReference type="SAM" id="MobiDB-lite"/>
    </source>
</evidence>
<gene>
    <name evidence="8" type="ORF">B0I71DRAFT_154538</name>
</gene>
<dbReference type="Proteomes" id="UP000256601">
    <property type="component" value="Unassembled WGS sequence"/>
</dbReference>
<dbReference type="SMART" id="SM00717">
    <property type="entry name" value="SANT"/>
    <property type="match status" value="2"/>
</dbReference>
<evidence type="ECO:0000259" key="7">
    <source>
        <dbReference type="PROSITE" id="PS51294"/>
    </source>
</evidence>
<dbReference type="GO" id="GO:2000037">
    <property type="term" value="P:regulation of stomatal complex patterning"/>
    <property type="evidence" value="ECO:0007669"/>
    <property type="project" value="UniProtKB-ARBA"/>
</dbReference>
<sequence length="519" mass="54302">MEDGHDKDESRSRVGSDRRTNARTRYYKTLFHSGNLSTDTQMSTRRGPWSSEEDLRLLSLIDDHGPTNWVRISQILGSRTPKQCRERYHQNLKPSLNHSPISEEEGIYIEQLVAQYGKKWAEIARHLNGRSDNAVKNWWNGGANRRRRATLAAHQRRPTWDFGAHGGGPGGPPPPPPATHGVPGMHGPPPGVVGHPGGSPPDGGTTLPPMTPYHSTNPQYNRRLSLPNLAPDHVPPHLSSHTGHHGHSHSTSVSLAASHSSSYANSHAHTPEERESHHLPSLVAVGGGVGAPPPPAPGGIVFNSAYTDSAGSAFSGSGGGNGGAAPGPQGSSVGPTAGPGPGAPTGTSPVSTRSLHHLPPSRYNRRQSATTVSTGYSSSRQSSIGGLSSVSDTDDPFSFGSSLSKYSLGNSASNSRRNSHVPTATASSSSLDPGAPHPALLHSRLHQLSNANSVSSSSVNASSPSDSGSSRPPSNRGSLSGPTGPPTMNLGHRHSVTGVQIEKDKEGGGEKLKISNLLS</sequence>
<feature type="domain" description="Myb-like" evidence="6">
    <location>
        <begin position="41"/>
        <end position="92"/>
    </location>
</feature>
<protein>
    <recommendedName>
        <fullName evidence="10">Myb-like DNA-binding protein myb-1</fullName>
    </recommendedName>
</protein>
<feature type="compositionally biased region" description="Polar residues" evidence="5">
    <location>
        <begin position="213"/>
        <end position="222"/>
    </location>
</feature>
<dbReference type="EMBL" id="KZ859044">
    <property type="protein sequence ID" value="RDW24208.1"/>
    <property type="molecule type" value="Genomic_DNA"/>
</dbReference>
<evidence type="ECO:0000313" key="9">
    <source>
        <dbReference type="Proteomes" id="UP000256601"/>
    </source>
</evidence>
<organism evidence="8 9">
    <name type="scientific">Yarrowia lipolytica</name>
    <name type="common">Candida lipolytica</name>
    <dbReference type="NCBI Taxonomy" id="4952"/>
    <lineage>
        <taxon>Eukaryota</taxon>
        <taxon>Fungi</taxon>
        <taxon>Dikarya</taxon>
        <taxon>Ascomycota</taxon>
        <taxon>Saccharomycotina</taxon>
        <taxon>Dipodascomycetes</taxon>
        <taxon>Dipodascales</taxon>
        <taxon>Dipodascales incertae sedis</taxon>
        <taxon>Yarrowia</taxon>
    </lineage>
</organism>
<dbReference type="InterPro" id="IPR017930">
    <property type="entry name" value="Myb_dom"/>
</dbReference>
<feature type="region of interest" description="Disordered" evidence="5">
    <location>
        <begin position="147"/>
        <end position="277"/>
    </location>
</feature>
<dbReference type="GO" id="GO:0000278">
    <property type="term" value="P:mitotic cell cycle"/>
    <property type="evidence" value="ECO:0007669"/>
    <property type="project" value="TreeGrafter"/>
</dbReference>
<dbReference type="VEuPathDB" id="FungiDB:YALI0_D21230g"/>
<evidence type="ECO:0000256" key="2">
    <source>
        <dbReference type="ARBA" id="ARBA00022737"/>
    </source>
</evidence>
<keyword evidence="4" id="KW-0539">Nucleus</keyword>
<feature type="compositionally biased region" description="Polar residues" evidence="5">
    <location>
        <begin position="408"/>
        <end position="431"/>
    </location>
</feature>
<dbReference type="FunFam" id="1.10.10.60:FF:000355">
    <property type="entry name" value="Transcription factor MYB124"/>
    <property type="match status" value="1"/>
</dbReference>
<evidence type="ECO:0000313" key="8">
    <source>
        <dbReference type="EMBL" id="RDW24208.1"/>
    </source>
</evidence>
<dbReference type="PANTHER" id="PTHR45614:SF25">
    <property type="entry name" value="MYB PROTEIN"/>
    <property type="match status" value="1"/>
</dbReference>
<dbReference type="GO" id="GO:0000978">
    <property type="term" value="F:RNA polymerase II cis-regulatory region sequence-specific DNA binding"/>
    <property type="evidence" value="ECO:0007669"/>
    <property type="project" value="TreeGrafter"/>
</dbReference>
<keyword evidence="2" id="KW-0677">Repeat</keyword>
<accession>A0A371C1J6</accession>
<dbReference type="InterPro" id="IPR050560">
    <property type="entry name" value="MYB_TF"/>
</dbReference>
<feature type="compositionally biased region" description="Low complexity" evidence="5">
    <location>
        <begin position="448"/>
        <end position="482"/>
    </location>
</feature>
<feature type="compositionally biased region" description="Basic and acidic residues" evidence="5">
    <location>
        <begin position="501"/>
        <end position="513"/>
    </location>
</feature>
<evidence type="ECO:0000256" key="1">
    <source>
        <dbReference type="ARBA" id="ARBA00004123"/>
    </source>
</evidence>
<dbReference type="GO" id="GO:0050891">
    <property type="term" value="P:multicellular organismal-level water homeostasis"/>
    <property type="evidence" value="ECO:0007669"/>
    <property type="project" value="UniProtKB-ARBA"/>
</dbReference>
<dbReference type="VEuPathDB" id="FungiDB:YALI1_D26844g"/>
<dbReference type="SUPFAM" id="SSF46689">
    <property type="entry name" value="Homeodomain-like"/>
    <property type="match status" value="1"/>
</dbReference>
<feature type="domain" description="Myb-like" evidence="6">
    <location>
        <begin position="93"/>
        <end position="140"/>
    </location>
</feature>
<feature type="compositionally biased region" description="Low complexity" evidence="5">
    <location>
        <begin position="373"/>
        <end position="391"/>
    </location>
</feature>
<dbReference type="GO" id="GO:0045944">
    <property type="term" value="P:positive regulation of transcription by RNA polymerase II"/>
    <property type="evidence" value="ECO:0007669"/>
    <property type="project" value="TreeGrafter"/>
</dbReference>
<dbReference type="GO" id="GO:0033993">
    <property type="term" value="P:response to lipid"/>
    <property type="evidence" value="ECO:0007669"/>
    <property type="project" value="UniProtKB-ARBA"/>
</dbReference>